<keyword evidence="2" id="KW-0812">Transmembrane</keyword>
<feature type="region of interest" description="Disordered" evidence="1">
    <location>
        <begin position="474"/>
        <end position="541"/>
    </location>
</feature>
<gene>
    <name evidence="3" type="ORF">SAMN06265368_0964</name>
</gene>
<feature type="transmembrane region" description="Helical" evidence="2">
    <location>
        <begin position="30"/>
        <end position="54"/>
    </location>
</feature>
<reference evidence="3 4" key="1">
    <citation type="submission" date="2017-09" db="EMBL/GenBank/DDBJ databases">
        <authorList>
            <person name="Ehlers B."/>
            <person name="Leendertz F.H."/>
        </authorList>
    </citation>
    <scope>NUCLEOTIDE SEQUENCE [LARGE SCALE GENOMIC DNA]</scope>
    <source>
        <strain evidence="3 4">DSM 18289</strain>
    </source>
</reference>
<evidence type="ECO:0000256" key="1">
    <source>
        <dbReference type="SAM" id="MobiDB-lite"/>
    </source>
</evidence>
<keyword evidence="4" id="KW-1185">Reference proteome</keyword>
<feature type="transmembrane region" description="Helical" evidence="2">
    <location>
        <begin position="408"/>
        <end position="435"/>
    </location>
</feature>
<sequence>MFEEDWDAARAYADKRFRPKLRRYALANNAWFWLFGLLVSWLVALFLLFALTAYRPVLPFDGFRSLEVAWSSPEAQPDRPLAQMHNRTSAMSLREYLGRAVGAIPPACAITQGKLRRPTGSEMPGQPGILALLGYDQGEITEPYTPCLWRDDPRSILAALSFDVGPVQKFTLLILIIALFMLQRNKFFRTVEEEAWPVNDELRNSNKPGWRDKIEMVEEFDADNQPVRDENGQHKKERIEKTVRMPEVVHHPVRYIRPSNVTGTKGNPIPQHMLAQTFFPTQDLLLEPMTAEGSAVRRYEQGLSEVEKELHDAAGNQSLRGPVDLIKDVLKAGAHSGKVGDSERRMRVAVYEYTSSLSDRLDMAHYLMWLLPTVGFLGTIYGISASLVRAKGLFGGKADLDPNKFSKNIELVVDGLGVAFDTTSMALVCSAFLYWRLVRAEQDIRTLSIRARDSLSNLLVDRLVDRVIEFPPNGLGTEASAPTETGKPVEVPTSAAAAPFDPDVRGPDVQDAEPVVDDEPAAASTDGSPGASGKLEDVRSV</sequence>
<evidence type="ECO:0000256" key="2">
    <source>
        <dbReference type="SAM" id="Phobius"/>
    </source>
</evidence>
<name>A0A285ND76_9HYPH</name>
<protein>
    <submittedName>
        <fullName evidence="3">MotA/TolQ/ExbB proton channel family protein</fullName>
    </submittedName>
</protein>
<accession>A0A285ND76</accession>
<organism evidence="3 4">
    <name type="scientific">Cohaesibacter gelatinilyticus</name>
    <dbReference type="NCBI Taxonomy" id="372072"/>
    <lineage>
        <taxon>Bacteria</taxon>
        <taxon>Pseudomonadati</taxon>
        <taxon>Pseudomonadota</taxon>
        <taxon>Alphaproteobacteria</taxon>
        <taxon>Hyphomicrobiales</taxon>
        <taxon>Cohaesibacteraceae</taxon>
    </lineage>
</organism>
<proteinExistence type="predicted"/>
<dbReference type="Proteomes" id="UP000219439">
    <property type="component" value="Unassembled WGS sequence"/>
</dbReference>
<feature type="transmembrane region" description="Helical" evidence="2">
    <location>
        <begin position="156"/>
        <end position="182"/>
    </location>
</feature>
<feature type="compositionally biased region" description="Acidic residues" evidence="1">
    <location>
        <begin position="510"/>
        <end position="520"/>
    </location>
</feature>
<keyword evidence="2" id="KW-0472">Membrane</keyword>
<dbReference type="EMBL" id="OBEL01000001">
    <property type="protein sequence ID" value="SNZ07442.1"/>
    <property type="molecule type" value="Genomic_DNA"/>
</dbReference>
<evidence type="ECO:0000313" key="4">
    <source>
        <dbReference type="Proteomes" id="UP000219439"/>
    </source>
</evidence>
<keyword evidence="2" id="KW-1133">Transmembrane helix</keyword>
<dbReference type="AlphaFoldDB" id="A0A285ND76"/>
<evidence type="ECO:0000313" key="3">
    <source>
        <dbReference type="EMBL" id="SNZ07442.1"/>
    </source>
</evidence>
<feature type="transmembrane region" description="Helical" evidence="2">
    <location>
        <begin position="366"/>
        <end position="388"/>
    </location>
</feature>